<dbReference type="Proteomes" id="UP000053669">
    <property type="component" value="Unassembled WGS sequence"/>
</dbReference>
<reference evidence="2 3" key="1">
    <citation type="submission" date="2015-10" db="EMBL/GenBank/DDBJ databases">
        <title>Draft genome sequence of Streptomyces canus DSM 40017, type strain for the species Streptomyces canus.</title>
        <authorList>
            <person name="Ruckert C."/>
            <person name="Winkler A."/>
            <person name="Kalinowski J."/>
            <person name="Kampfer P."/>
            <person name="Glaeser S."/>
        </authorList>
    </citation>
    <scope>NUCLEOTIDE SEQUENCE [LARGE SCALE GENOMIC DNA]</scope>
    <source>
        <strain evidence="2 3">DSM 40017</strain>
    </source>
</reference>
<gene>
    <name evidence="2" type="ORF">AQJ46_30930</name>
</gene>
<dbReference type="Gene3D" id="3.40.50.720">
    <property type="entry name" value="NAD(P)-binding Rossmann-like Domain"/>
    <property type="match status" value="1"/>
</dbReference>
<evidence type="ECO:0000256" key="1">
    <source>
        <dbReference type="SAM" id="MobiDB-lite"/>
    </source>
</evidence>
<comment type="caution">
    <text evidence="2">The sequence shown here is derived from an EMBL/GenBank/DDBJ whole genome shotgun (WGS) entry which is preliminary data.</text>
</comment>
<protein>
    <recommendedName>
        <fullName evidence="4">FAD/NAD(P)-binding domain-containing protein</fullName>
    </recommendedName>
</protein>
<evidence type="ECO:0008006" key="4">
    <source>
        <dbReference type="Google" id="ProtNLM"/>
    </source>
</evidence>
<organism evidence="2 3">
    <name type="scientific">Streptomyces canus</name>
    <dbReference type="NCBI Taxonomy" id="58343"/>
    <lineage>
        <taxon>Bacteria</taxon>
        <taxon>Bacillati</taxon>
        <taxon>Actinomycetota</taxon>
        <taxon>Actinomycetes</taxon>
        <taxon>Kitasatosporales</taxon>
        <taxon>Streptomycetaceae</taxon>
        <taxon>Streptomyces</taxon>
        <taxon>Streptomyces aurantiacus group</taxon>
    </lineage>
</organism>
<dbReference type="EMBL" id="LMWU01000034">
    <property type="protein sequence ID" value="KUN63682.1"/>
    <property type="molecule type" value="Genomic_DNA"/>
</dbReference>
<proteinExistence type="predicted"/>
<accession>A0A101RXR3</accession>
<feature type="region of interest" description="Disordered" evidence="1">
    <location>
        <begin position="1"/>
        <end position="20"/>
    </location>
</feature>
<evidence type="ECO:0000313" key="2">
    <source>
        <dbReference type="EMBL" id="KUN63682.1"/>
    </source>
</evidence>
<sequence length="113" mass="11964">MLARSRSSAPAPENRTQLLNRLTGTPLRIAAMNTVTAMTAGELRLLNVMDGHETLLAADLLVTVGERRPRGPDFTAADGQTVRAIGDCVVPRRIAHALAEKRAAAEAVAANLP</sequence>
<dbReference type="STRING" id="58343.AQJ46_30930"/>
<evidence type="ECO:0000313" key="3">
    <source>
        <dbReference type="Proteomes" id="UP000053669"/>
    </source>
</evidence>
<name>A0A101RXR3_9ACTN</name>
<dbReference type="InterPro" id="IPR036188">
    <property type="entry name" value="FAD/NAD-bd_sf"/>
</dbReference>
<dbReference type="AlphaFoldDB" id="A0A101RXR3"/>
<dbReference type="Gene3D" id="3.50.50.60">
    <property type="entry name" value="FAD/NAD(P)-binding domain"/>
    <property type="match status" value="1"/>
</dbReference>